<proteinExistence type="predicted"/>
<evidence type="ECO:0000313" key="3">
    <source>
        <dbReference type="Proteomes" id="UP001165041"/>
    </source>
</evidence>
<dbReference type="RefSeq" id="WP_285733047.1">
    <property type="nucleotide sequence ID" value="NZ_BSSA01000001.1"/>
</dbReference>
<dbReference type="Proteomes" id="UP001165041">
    <property type="component" value="Unassembled WGS sequence"/>
</dbReference>
<evidence type="ECO:0000313" key="2">
    <source>
        <dbReference type="EMBL" id="GLW68265.1"/>
    </source>
</evidence>
<name>A0A9W6Q1H3_9ACTN</name>
<accession>A0A9W6Q1H3</accession>
<comment type="caution">
    <text evidence="2">The sequence shown here is derived from an EMBL/GenBank/DDBJ whole genome shotgun (WGS) entry which is preliminary data.</text>
</comment>
<evidence type="ECO:0000256" key="1">
    <source>
        <dbReference type="SAM" id="MobiDB-lite"/>
    </source>
</evidence>
<sequence>MDPEGSCRRVEGGRDLVGEVGLGQLLEFTVVRARQHQTVVVDQQAGEVHGADVGGLPVRAVAQALEEGGAADRHDPILPQRPVPFPAGGERT</sequence>
<organism evidence="2 3">
    <name type="scientific">Kitasatospora phosalacinea</name>
    <dbReference type="NCBI Taxonomy" id="2065"/>
    <lineage>
        <taxon>Bacteria</taxon>
        <taxon>Bacillati</taxon>
        <taxon>Actinomycetota</taxon>
        <taxon>Actinomycetes</taxon>
        <taxon>Kitasatosporales</taxon>
        <taxon>Streptomycetaceae</taxon>
        <taxon>Kitasatospora</taxon>
    </lineage>
</organism>
<dbReference type="EMBL" id="BSSA01000001">
    <property type="protein sequence ID" value="GLW68265.1"/>
    <property type="molecule type" value="Genomic_DNA"/>
</dbReference>
<reference evidence="2" key="1">
    <citation type="submission" date="2023-02" db="EMBL/GenBank/DDBJ databases">
        <title>Kitasatospora phosalacinea NBRC 14627.</title>
        <authorList>
            <person name="Ichikawa N."/>
            <person name="Sato H."/>
            <person name="Tonouchi N."/>
        </authorList>
    </citation>
    <scope>NUCLEOTIDE SEQUENCE</scope>
    <source>
        <strain evidence="2">NBRC 14627</strain>
    </source>
</reference>
<feature type="region of interest" description="Disordered" evidence="1">
    <location>
        <begin position="66"/>
        <end position="92"/>
    </location>
</feature>
<gene>
    <name evidence="2" type="ORF">Kpho02_05640</name>
</gene>
<protein>
    <submittedName>
        <fullName evidence="2">Uncharacterized protein</fullName>
    </submittedName>
</protein>
<dbReference type="AlphaFoldDB" id="A0A9W6Q1H3"/>